<gene>
    <name evidence="3" type="ORF">F6J85_02200</name>
</gene>
<feature type="region of interest" description="Disordered" evidence="1">
    <location>
        <begin position="65"/>
        <end position="90"/>
    </location>
</feature>
<evidence type="ECO:0000313" key="3">
    <source>
        <dbReference type="EMBL" id="QEW02025.1"/>
    </source>
</evidence>
<evidence type="ECO:0000313" key="4">
    <source>
        <dbReference type="Proteomes" id="UP000325516"/>
    </source>
</evidence>
<feature type="transmembrane region" description="Helical" evidence="2">
    <location>
        <begin position="17"/>
        <end position="35"/>
    </location>
</feature>
<keyword evidence="2" id="KW-1133">Transmembrane helix</keyword>
<accession>A0A5J6L0M5</accession>
<dbReference type="AlphaFoldDB" id="A0A5J6L0M5"/>
<name>A0A5J6L0M5_9MICO</name>
<sequence>MTERTRARSRGWAHPRGWAWCGGIAMGAALGVAFGRTEENPALGIVLGVGFGLTFALMFGVATPSPRSGDDGGGSVAPALDGDGSGASGD</sequence>
<protein>
    <submittedName>
        <fullName evidence="3">Uncharacterized protein</fullName>
    </submittedName>
</protein>
<dbReference type="KEGG" id="mlz:F6J85_02200"/>
<organism evidence="3 4">
    <name type="scientific">Microbacterium lushaniae</name>
    <dbReference type="NCBI Taxonomy" id="2614639"/>
    <lineage>
        <taxon>Bacteria</taxon>
        <taxon>Bacillati</taxon>
        <taxon>Actinomycetota</taxon>
        <taxon>Actinomycetes</taxon>
        <taxon>Micrococcales</taxon>
        <taxon>Microbacteriaceae</taxon>
        <taxon>Microbacterium</taxon>
    </lineage>
</organism>
<reference evidence="4" key="1">
    <citation type="submission" date="2019-09" db="EMBL/GenBank/DDBJ databases">
        <title>Mumia zhuanghuii sp. nov. isolated from the intestinal contents of plateau pika (Ochotona curzoniae) in the Qinghai-Tibet plateau of China.</title>
        <authorList>
            <person name="Tian Z."/>
        </authorList>
    </citation>
    <scope>NUCLEOTIDE SEQUENCE [LARGE SCALE GENOMIC DNA]</scope>
    <source>
        <strain evidence="4">L-031</strain>
    </source>
</reference>
<keyword evidence="4" id="KW-1185">Reference proteome</keyword>
<dbReference type="Proteomes" id="UP000325516">
    <property type="component" value="Chromosome"/>
</dbReference>
<keyword evidence="2" id="KW-0812">Transmembrane</keyword>
<feature type="transmembrane region" description="Helical" evidence="2">
    <location>
        <begin position="42"/>
        <end position="62"/>
    </location>
</feature>
<dbReference type="EMBL" id="CP044232">
    <property type="protein sequence ID" value="QEW02025.1"/>
    <property type="molecule type" value="Genomic_DNA"/>
</dbReference>
<proteinExistence type="predicted"/>
<dbReference type="RefSeq" id="WP_150923663.1">
    <property type="nucleotide sequence ID" value="NZ_CP044232.1"/>
</dbReference>
<evidence type="ECO:0000256" key="1">
    <source>
        <dbReference type="SAM" id="MobiDB-lite"/>
    </source>
</evidence>
<evidence type="ECO:0000256" key="2">
    <source>
        <dbReference type="SAM" id="Phobius"/>
    </source>
</evidence>
<keyword evidence="2" id="KW-0472">Membrane</keyword>